<dbReference type="OrthoDB" id="2212559at2"/>
<keyword evidence="1" id="KW-1133">Transmembrane helix</keyword>
<feature type="signal peptide" evidence="2">
    <location>
        <begin position="1"/>
        <end position="25"/>
    </location>
</feature>
<organism evidence="3 4">
    <name type="scientific">Streptococcus suis</name>
    <dbReference type="NCBI Taxonomy" id="1307"/>
    <lineage>
        <taxon>Bacteria</taxon>
        <taxon>Bacillati</taxon>
        <taxon>Bacillota</taxon>
        <taxon>Bacilli</taxon>
        <taxon>Lactobacillales</taxon>
        <taxon>Streptococcaceae</taxon>
        <taxon>Streptococcus</taxon>
    </lineage>
</organism>
<name>A0A4T2GPV6_STRSU</name>
<sequence length="583" mass="66409">MVNKKKMAFIALILGLFLPMPAAQAKVQNQTSQVSAYYYYNNNPIYSIQIQATNYQIAFEKIQSGTFENNELDHYTVDDFKKLYEVNGKIIRLSDTLVFGEGVELTEEDSKAVLEVLYRDNRPFLNVLNEFQMQVPLHISENARYRFTSEEGLSIAELKQGWTIFQNSNDNSFEVIKLDDKEETVHLGNTLIDQGNITVDATEIDGYHTADIGESVTYKIPLESISSLELEVSPNFIIDEINAPFIEEVHFVREKKGQDGTLVNIEPLPENVSLDGEIFKLSKRYIETDEQEFETALSKLQSIKKIKVDINSRSDEFITVTGHVVSTASYLIDIYQSDTEEEKRFTKNLVVENQNNRQGIYVIADGKYLLTPQVYSNNVNFVMTDGNSHQLLTGAEYILGRFDKSGQVYILNYNSEKQIIWEKSGLEKERLVEAESNFTISGNQVIYLDGYKSALPFNEKIWAYDESNQTKSNEALFKLRGLSSEYTYFLKQAKVPEGYATATDVQLFKVAKDSESKAQFGDYQVNGFILDLDYGKMEYNALQILKEGQNATLLPNPYWMALIFIVVTILVVAVIAYLVIRKG</sequence>
<protein>
    <recommendedName>
        <fullName evidence="5">Prealbumin-like fold domain-containing protein</fullName>
    </recommendedName>
</protein>
<comment type="caution">
    <text evidence="3">The sequence shown here is derived from an EMBL/GenBank/DDBJ whole genome shotgun (WGS) entry which is preliminary data.</text>
</comment>
<feature type="chain" id="PRO_5020589237" description="Prealbumin-like fold domain-containing protein" evidence="2">
    <location>
        <begin position="26"/>
        <end position="583"/>
    </location>
</feature>
<proteinExistence type="predicted"/>
<dbReference type="AlphaFoldDB" id="A0A4T2GPV6"/>
<gene>
    <name evidence="3" type="ORF">FAJ39_02840</name>
</gene>
<accession>A0A4T2GPV6</accession>
<dbReference type="InterPro" id="IPR013783">
    <property type="entry name" value="Ig-like_fold"/>
</dbReference>
<evidence type="ECO:0000313" key="3">
    <source>
        <dbReference type="EMBL" id="TII01276.1"/>
    </source>
</evidence>
<evidence type="ECO:0008006" key="5">
    <source>
        <dbReference type="Google" id="ProtNLM"/>
    </source>
</evidence>
<dbReference type="Proteomes" id="UP000305165">
    <property type="component" value="Unassembled WGS sequence"/>
</dbReference>
<dbReference type="Gene3D" id="2.60.40.10">
    <property type="entry name" value="Immunoglobulins"/>
    <property type="match status" value="1"/>
</dbReference>
<keyword evidence="2" id="KW-0732">Signal</keyword>
<dbReference type="EMBL" id="SSXO01000001">
    <property type="protein sequence ID" value="TII01276.1"/>
    <property type="molecule type" value="Genomic_DNA"/>
</dbReference>
<reference evidence="3 4" key="1">
    <citation type="submission" date="2019-04" db="EMBL/GenBank/DDBJ databases">
        <title>Genome analysis of Streptococcus suis strain WUSS424.</title>
        <authorList>
            <person name="Chen H."/>
            <person name="Gao X."/>
            <person name="Wu Z."/>
        </authorList>
    </citation>
    <scope>NUCLEOTIDE SEQUENCE [LARGE SCALE GENOMIC DNA]</scope>
    <source>
        <strain evidence="3 4">WUSS424</strain>
    </source>
</reference>
<evidence type="ECO:0000256" key="1">
    <source>
        <dbReference type="SAM" id="Phobius"/>
    </source>
</evidence>
<evidence type="ECO:0000256" key="2">
    <source>
        <dbReference type="SAM" id="SignalP"/>
    </source>
</evidence>
<keyword evidence="1" id="KW-0812">Transmembrane</keyword>
<keyword evidence="1" id="KW-0472">Membrane</keyword>
<evidence type="ECO:0000313" key="4">
    <source>
        <dbReference type="Proteomes" id="UP000305165"/>
    </source>
</evidence>
<feature type="transmembrane region" description="Helical" evidence="1">
    <location>
        <begin position="558"/>
        <end position="580"/>
    </location>
</feature>